<organism evidence="1 2">
    <name type="scientific">Spiromyces aspiralis</name>
    <dbReference type="NCBI Taxonomy" id="68401"/>
    <lineage>
        <taxon>Eukaryota</taxon>
        <taxon>Fungi</taxon>
        <taxon>Fungi incertae sedis</taxon>
        <taxon>Zoopagomycota</taxon>
        <taxon>Kickxellomycotina</taxon>
        <taxon>Kickxellomycetes</taxon>
        <taxon>Kickxellales</taxon>
        <taxon>Kickxellaceae</taxon>
        <taxon>Spiromyces</taxon>
    </lineage>
</organism>
<name>A0ACC1HGK6_9FUNG</name>
<protein>
    <submittedName>
        <fullName evidence="1">Uncharacterized protein</fullName>
    </submittedName>
</protein>
<reference evidence="1" key="1">
    <citation type="submission" date="2022-06" db="EMBL/GenBank/DDBJ databases">
        <title>Phylogenomic reconstructions and comparative analyses of Kickxellomycotina fungi.</title>
        <authorList>
            <person name="Reynolds N.K."/>
            <person name="Stajich J.E."/>
            <person name="Barry K."/>
            <person name="Grigoriev I.V."/>
            <person name="Crous P."/>
            <person name="Smith M.E."/>
        </authorList>
    </citation>
    <scope>NUCLEOTIDE SEQUENCE</scope>
    <source>
        <strain evidence="1">RSA 2271</strain>
    </source>
</reference>
<keyword evidence="2" id="KW-1185">Reference proteome</keyword>
<proteinExistence type="predicted"/>
<sequence>MVTPYARTRSGGGSPAVVASPFSYNRRLGVASPSVAKTREVNHLRSEAASLSRRHSLSMLTRSKSAHTGANGVTGGSALSGMKKKERSWMSPSNAKRLLDTLESLNTPIMESRKTVSLAQPESQPWSKSPRSTPSSERAAIPASKLIVGGNINRDVRVAHPISSSPAKRTRPTYRPGTPSLAKTIQLQQARRLMPQHPPQNDHLQQQQQQQLGQEEQQSTKDIRTYTTGQRRSHEATSPDMPKNKRQKASDGTALELDPLDKENASASQARKGRIDRMKRARDRRRGVYKPRKVQSNVNWRFNARFDASSDSEEVSDSEGSESSDDDANYELKAPPPKSVAPSAKPFESSFEARSAETGATPKPGSETASAPGGTAVTASMGLFGVAKPPTQYKSAVDDIDKPAKEQTTSVPRFGGFGGSSSAATGIPTTRTPAFAPSSTTSATFGSGAKAVPKGDVEAKEEESTKPSAGSSFTPFGASTTSAGPTSEADKGGALSQFGTVRASAKIDGSADAMSLFGGLTNKPQGSIATTTAPTSVMAAETSAVDIKPQLFGGNAPEVSAQDSTVAGTPKGFTIGSKAASSTVTSTVESPKQQDKGDEMASKPAFSGFSFNIAPASKGEGTATKSIELTNRVPQSSFSSFATAKPSASFMDGAAANKPASEGLFGTVATTTTTTTTATFNVTSAEGKPASNLIVGSFGGPKDTATTATVTAAPVFGGGTSKISGTESGIGNAAGSGFATPTQEQDKPSTPVFGTTKPSAVGTSGGDAGLFGGPALSSTFNFGSTTTSTASKSPVPLHAVACVSNSVNEKPSKPPTAIFPVFGSSSSASTVATLKAEDTSTSSKPPGMFNFGAPTSQTQPSVAFNFSGSGSGGSQTKAEESKPFSGFGGFTSSIVPSSQGSTATVSVPAATSTDTAAAAAVKSGGQFMSGAPTSFMFAAQTNGPNNGGSGLFGSSQQQSSDSKTPQTVPSFGVFGSQAAAGQPPQSTSLALGSAANIARDDDMSMMADVPTTSGAAPQQPNAFGTPTQSFGSPSQTSFKFAVQTAPQPSSSSAFGSRDASPFATSSSQQQQQQQKQPADMFGAPSSGGVGTFSFNGATSMSSGTAGSGSGSGSGMFNLGAAPSNEAR</sequence>
<comment type="caution">
    <text evidence="1">The sequence shown here is derived from an EMBL/GenBank/DDBJ whole genome shotgun (WGS) entry which is preliminary data.</text>
</comment>
<dbReference type="Proteomes" id="UP001145114">
    <property type="component" value="Unassembled WGS sequence"/>
</dbReference>
<feature type="non-terminal residue" evidence="1">
    <location>
        <position position="1127"/>
    </location>
</feature>
<accession>A0ACC1HGK6</accession>
<gene>
    <name evidence="1" type="ORF">EV182_002401</name>
</gene>
<evidence type="ECO:0000313" key="2">
    <source>
        <dbReference type="Proteomes" id="UP001145114"/>
    </source>
</evidence>
<evidence type="ECO:0000313" key="1">
    <source>
        <dbReference type="EMBL" id="KAJ1674868.1"/>
    </source>
</evidence>
<dbReference type="EMBL" id="JAMZIH010005632">
    <property type="protein sequence ID" value="KAJ1674868.1"/>
    <property type="molecule type" value="Genomic_DNA"/>
</dbReference>